<keyword evidence="5" id="KW-0560">Oxidoreductase</keyword>
<dbReference type="InterPro" id="IPR001796">
    <property type="entry name" value="DHFR_dom"/>
</dbReference>
<evidence type="ECO:0000256" key="2">
    <source>
        <dbReference type="ARBA" id="ARBA00012856"/>
    </source>
</evidence>
<evidence type="ECO:0000256" key="5">
    <source>
        <dbReference type="ARBA" id="ARBA00023002"/>
    </source>
</evidence>
<dbReference type="PANTHER" id="PTHR48069">
    <property type="entry name" value="DIHYDROFOLATE REDUCTASE"/>
    <property type="match status" value="1"/>
</dbReference>
<evidence type="ECO:0000259" key="6">
    <source>
        <dbReference type="PROSITE" id="PS51330"/>
    </source>
</evidence>
<name>A0A1X9VNQ7_9VIRU</name>
<dbReference type="InterPro" id="IPR024072">
    <property type="entry name" value="DHFR-like_dom_sf"/>
</dbReference>
<evidence type="ECO:0000256" key="4">
    <source>
        <dbReference type="ARBA" id="ARBA00022857"/>
    </source>
</evidence>
<sequence length="146" mass="16457">MESVRGNIDLVLSVTSKLGIGKSNQLLASIPEDLVRFKTLTTKGKSNAIVMGRKTYDSLPKLLFNRLHIVFTNQELKSTDNVIFIKANQFETLYNKLGSDYSFTVIGGAEIVDYFFNTKMYLRPSELHLTELVNSKVLPEPDTFFG</sequence>
<dbReference type="Pfam" id="PF00186">
    <property type="entry name" value="DHFR_1"/>
    <property type="match status" value="1"/>
</dbReference>
<evidence type="ECO:0000313" key="7">
    <source>
        <dbReference type="EMBL" id="ARR74950.1"/>
    </source>
</evidence>
<proteinExistence type="predicted"/>
<dbReference type="GO" id="GO:0050661">
    <property type="term" value="F:NADP binding"/>
    <property type="evidence" value="ECO:0007669"/>
    <property type="project" value="InterPro"/>
</dbReference>
<accession>A0A1X9VNQ7</accession>
<keyword evidence="3" id="KW-0554">One-carbon metabolism</keyword>
<dbReference type="Gene3D" id="3.40.430.10">
    <property type="entry name" value="Dihydrofolate Reductase, subunit A"/>
    <property type="match status" value="1"/>
</dbReference>
<dbReference type="EC" id="1.5.1.3" evidence="2"/>
<dbReference type="PRINTS" id="PR00070">
    <property type="entry name" value="DHFR"/>
</dbReference>
<dbReference type="CDD" id="cd00209">
    <property type="entry name" value="DHFR"/>
    <property type="match status" value="1"/>
</dbReference>
<feature type="domain" description="DHFR" evidence="6">
    <location>
        <begin position="7"/>
        <end position="146"/>
    </location>
</feature>
<organism evidence="7">
    <name type="scientific">Mimivirus AB-566-O17</name>
    <dbReference type="NCBI Taxonomy" id="1988039"/>
    <lineage>
        <taxon>Viruses</taxon>
        <taxon>Varidnaviria</taxon>
        <taxon>Bamfordvirae</taxon>
        <taxon>Nucleocytoviricota</taxon>
        <taxon>Megaviricetes</taxon>
        <taxon>Imitervirales</taxon>
        <taxon>Mimiviridae</taxon>
        <taxon>Megamimivirinae</taxon>
        <taxon>Mimivirus</taxon>
    </lineage>
</organism>
<dbReference type="PROSITE" id="PS51330">
    <property type="entry name" value="DHFR_2"/>
    <property type="match status" value="1"/>
</dbReference>
<keyword evidence="4" id="KW-0521">NADP</keyword>
<evidence type="ECO:0000256" key="1">
    <source>
        <dbReference type="ARBA" id="ARBA00004903"/>
    </source>
</evidence>
<dbReference type="PANTHER" id="PTHR48069:SF3">
    <property type="entry name" value="DIHYDROFOLATE REDUCTASE"/>
    <property type="match status" value="1"/>
</dbReference>
<dbReference type="SUPFAM" id="SSF53597">
    <property type="entry name" value="Dihydrofolate reductase-like"/>
    <property type="match status" value="1"/>
</dbReference>
<dbReference type="InterPro" id="IPR012259">
    <property type="entry name" value="DHFR"/>
</dbReference>
<dbReference type="GO" id="GO:0046655">
    <property type="term" value="P:folic acid metabolic process"/>
    <property type="evidence" value="ECO:0007669"/>
    <property type="project" value="TreeGrafter"/>
</dbReference>
<dbReference type="GO" id="GO:0004146">
    <property type="term" value="F:dihydrofolate reductase activity"/>
    <property type="evidence" value="ECO:0007669"/>
    <property type="project" value="UniProtKB-EC"/>
</dbReference>
<evidence type="ECO:0000256" key="3">
    <source>
        <dbReference type="ARBA" id="ARBA00022563"/>
    </source>
</evidence>
<dbReference type="GO" id="GO:0046452">
    <property type="term" value="P:dihydrofolate metabolic process"/>
    <property type="evidence" value="ECO:0007669"/>
    <property type="project" value="TreeGrafter"/>
</dbReference>
<reference evidence="7" key="1">
    <citation type="journal article" date="2017" name="ISME J.">
        <title>Genomic exploration of individual giant ocean viruses.</title>
        <authorList>
            <person name="Wilson W.H."/>
            <person name="Gilg I.C."/>
            <person name="Moniruzzaman M."/>
            <person name="Field E.K."/>
            <person name="Koren S."/>
            <person name="LeCleir G.R."/>
            <person name="Martinez Martinez J."/>
            <person name="Poulton N.J."/>
            <person name="Swan B.K."/>
            <person name="Stepanauskas R."/>
            <person name="Wilhelm S.W."/>
        </authorList>
    </citation>
    <scope>NUCLEOTIDE SEQUENCE</scope>
</reference>
<comment type="pathway">
    <text evidence="1">Cofactor biosynthesis; tetrahydrofolate biosynthesis; 5,6,7,8-tetrahydrofolate from 7,8-dihydrofolate: step 1/1.</text>
</comment>
<protein>
    <recommendedName>
        <fullName evidence="2">dihydrofolate reductase</fullName>
        <ecNumber evidence="2">1.5.1.3</ecNumber>
    </recommendedName>
</protein>
<dbReference type="GO" id="GO:0006730">
    <property type="term" value="P:one-carbon metabolic process"/>
    <property type="evidence" value="ECO:0007669"/>
    <property type="project" value="UniProtKB-KW"/>
</dbReference>
<dbReference type="EMBL" id="KY565518">
    <property type="protein sequence ID" value="ARR74950.1"/>
    <property type="molecule type" value="Genomic_DNA"/>
</dbReference>
<gene>
    <name evidence="7" type="ORF">SAGO17_0030</name>
</gene>
<dbReference type="GO" id="GO:0046654">
    <property type="term" value="P:tetrahydrofolate biosynthetic process"/>
    <property type="evidence" value="ECO:0007669"/>
    <property type="project" value="InterPro"/>
</dbReference>